<feature type="transmembrane region" description="Helical" evidence="8">
    <location>
        <begin position="201"/>
        <end position="224"/>
    </location>
</feature>
<dbReference type="GO" id="GO:0008360">
    <property type="term" value="P:regulation of cell shape"/>
    <property type="evidence" value="ECO:0007669"/>
    <property type="project" value="UniProtKB-KW"/>
</dbReference>
<dbReference type="GO" id="GO:0034204">
    <property type="term" value="P:lipid translocation"/>
    <property type="evidence" value="ECO:0007669"/>
    <property type="project" value="TreeGrafter"/>
</dbReference>
<evidence type="ECO:0000256" key="1">
    <source>
        <dbReference type="ARBA" id="ARBA00004651"/>
    </source>
</evidence>
<feature type="transmembrane region" description="Helical" evidence="8">
    <location>
        <begin position="402"/>
        <end position="419"/>
    </location>
</feature>
<dbReference type="InterPro" id="IPR051050">
    <property type="entry name" value="Lipid_II_flippase_MurJ/MviN"/>
</dbReference>
<evidence type="ECO:0000256" key="6">
    <source>
        <dbReference type="ARBA" id="ARBA00022989"/>
    </source>
</evidence>
<accession>A0A3B1BWM4</accession>
<keyword evidence="4" id="KW-0133">Cell shape</keyword>
<feature type="transmembrane region" description="Helical" evidence="8">
    <location>
        <begin position="43"/>
        <end position="61"/>
    </location>
</feature>
<evidence type="ECO:0000256" key="8">
    <source>
        <dbReference type="SAM" id="Phobius"/>
    </source>
</evidence>
<proteinExistence type="inferred from homology"/>
<keyword evidence="3 8" id="KW-0812">Transmembrane</keyword>
<reference evidence="9" key="1">
    <citation type="submission" date="2018-06" db="EMBL/GenBank/DDBJ databases">
        <authorList>
            <person name="Zhirakovskaya E."/>
        </authorList>
    </citation>
    <scope>NUCLEOTIDE SEQUENCE</scope>
</reference>
<dbReference type="EMBL" id="UOGE01000052">
    <property type="protein sequence ID" value="VAX20192.1"/>
    <property type="molecule type" value="Genomic_DNA"/>
</dbReference>
<gene>
    <name evidence="9" type="ORF">MNBD_NITROSPINAE02-1245</name>
</gene>
<sequence length="534" mass="57398">MMAPRPHPPIEEKSSKEKITRAAGAVSLATLISRILGFVRDMIIANLFGAKVAADAFFIAFRIPNLLRRLTAEGAMTAAFVPIFVDSLEKDGKQKAFALTCNIVTILAVALTLLSALGVIFAPQVVRVVAPGFVSEPYTFALTTMLTRYLFPYIIFISVSAVLMAALNSMGKFFIPALAPALLNVAIITSALALHDEFEEPTVALAIGVLIGGVLQLITQIIPLMRLGWRYVPSFSLKDADTKKVGLLMIPAAFGMAVAEINVFVDTMLASVLPEGSISYLYYGNRVTQFPLGVFGVAIGIAALPSMAGEVSRGAKDKLVELVSHSFRLILFISLPATVGLIVLAGPITNVLFERGEFDSMARHGVITAIVYYAIGLVAFSGVKVIASAFYSLKDTGTPVRVAAWCMALNILLNILLMIPLKHGGLALATSISSMVNLTLLLWLLGRKLGGINGEEIINASIPMIAGATFMAVFVWRYASVFFDYGGSIFNRSIHLGVAIFIGAFIYAMVLLTFGSKEALVVKEKIFGRFTKKK</sequence>
<feature type="transmembrane region" description="Helical" evidence="8">
    <location>
        <begin position="146"/>
        <end position="166"/>
    </location>
</feature>
<evidence type="ECO:0000256" key="2">
    <source>
        <dbReference type="ARBA" id="ARBA00022475"/>
    </source>
</evidence>
<dbReference type="AlphaFoldDB" id="A0A3B1BWM4"/>
<dbReference type="PIRSF" id="PIRSF002869">
    <property type="entry name" value="MviN"/>
    <property type="match status" value="1"/>
</dbReference>
<dbReference type="CDD" id="cd13123">
    <property type="entry name" value="MATE_MurJ_like"/>
    <property type="match status" value="1"/>
</dbReference>
<feature type="transmembrane region" description="Helical" evidence="8">
    <location>
        <begin position="457"/>
        <end position="479"/>
    </location>
</feature>
<dbReference type="GO" id="GO:0009252">
    <property type="term" value="P:peptidoglycan biosynthetic process"/>
    <property type="evidence" value="ECO:0007669"/>
    <property type="project" value="UniProtKB-KW"/>
</dbReference>
<feature type="transmembrane region" description="Helical" evidence="8">
    <location>
        <begin position="329"/>
        <end position="349"/>
    </location>
</feature>
<evidence type="ECO:0000256" key="7">
    <source>
        <dbReference type="ARBA" id="ARBA00023136"/>
    </source>
</evidence>
<keyword evidence="7 8" id="KW-0472">Membrane</keyword>
<comment type="subcellular location">
    <subcellularLocation>
        <location evidence="1">Cell membrane</location>
        <topology evidence="1">Multi-pass membrane protein</topology>
    </subcellularLocation>
</comment>
<dbReference type="PRINTS" id="PR01806">
    <property type="entry name" value="VIRFACTRMVIN"/>
</dbReference>
<feature type="transmembrane region" description="Helical" evidence="8">
    <location>
        <begin position="369"/>
        <end position="390"/>
    </location>
</feature>
<keyword evidence="6 8" id="KW-1133">Transmembrane helix</keyword>
<feature type="transmembrane region" description="Helical" evidence="8">
    <location>
        <begin position="290"/>
        <end position="308"/>
    </location>
</feature>
<dbReference type="PANTHER" id="PTHR47019:SF1">
    <property type="entry name" value="LIPID II FLIPPASE MURJ"/>
    <property type="match status" value="1"/>
</dbReference>
<name>A0A3B1BWM4_9ZZZZ</name>
<feature type="transmembrane region" description="Helical" evidence="8">
    <location>
        <begin position="425"/>
        <end position="445"/>
    </location>
</feature>
<protein>
    <submittedName>
        <fullName evidence="9">Proposed peptidoglycan lipid II flippase MurJ</fullName>
    </submittedName>
</protein>
<dbReference type="Pfam" id="PF03023">
    <property type="entry name" value="MurJ"/>
    <property type="match status" value="1"/>
</dbReference>
<dbReference type="GO" id="GO:0005886">
    <property type="term" value="C:plasma membrane"/>
    <property type="evidence" value="ECO:0007669"/>
    <property type="project" value="UniProtKB-SubCell"/>
</dbReference>
<dbReference type="InterPro" id="IPR004268">
    <property type="entry name" value="MurJ"/>
</dbReference>
<dbReference type="HAMAP" id="MF_02078">
    <property type="entry name" value="MurJ_MviN"/>
    <property type="match status" value="1"/>
</dbReference>
<dbReference type="GO" id="GO:0015648">
    <property type="term" value="F:lipid-linked peptidoglycan transporter activity"/>
    <property type="evidence" value="ECO:0007669"/>
    <property type="project" value="TreeGrafter"/>
</dbReference>
<feature type="transmembrane region" description="Helical" evidence="8">
    <location>
        <begin position="245"/>
        <end position="270"/>
    </location>
</feature>
<feature type="transmembrane region" description="Helical" evidence="8">
    <location>
        <begin position="97"/>
        <end position="126"/>
    </location>
</feature>
<feature type="transmembrane region" description="Helical" evidence="8">
    <location>
        <begin position="173"/>
        <end position="195"/>
    </location>
</feature>
<evidence type="ECO:0000256" key="3">
    <source>
        <dbReference type="ARBA" id="ARBA00022692"/>
    </source>
</evidence>
<keyword evidence="5" id="KW-0573">Peptidoglycan synthesis</keyword>
<dbReference type="NCBIfam" id="TIGR01695">
    <property type="entry name" value="murJ_mviN"/>
    <property type="match status" value="1"/>
</dbReference>
<evidence type="ECO:0000256" key="5">
    <source>
        <dbReference type="ARBA" id="ARBA00022984"/>
    </source>
</evidence>
<organism evidence="9">
    <name type="scientific">hydrothermal vent metagenome</name>
    <dbReference type="NCBI Taxonomy" id="652676"/>
    <lineage>
        <taxon>unclassified sequences</taxon>
        <taxon>metagenomes</taxon>
        <taxon>ecological metagenomes</taxon>
    </lineage>
</organism>
<keyword evidence="2" id="KW-1003">Cell membrane</keyword>
<evidence type="ECO:0000313" key="9">
    <source>
        <dbReference type="EMBL" id="VAX20192.1"/>
    </source>
</evidence>
<evidence type="ECO:0000256" key="4">
    <source>
        <dbReference type="ARBA" id="ARBA00022960"/>
    </source>
</evidence>
<feature type="transmembrane region" description="Helical" evidence="8">
    <location>
        <begin position="494"/>
        <end position="515"/>
    </location>
</feature>
<dbReference type="PANTHER" id="PTHR47019">
    <property type="entry name" value="LIPID II FLIPPASE MURJ"/>
    <property type="match status" value="1"/>
</dbReference>